<keyword evidence="3" id="KW-1185">Reference proteome</keyword>
<name>K0SPH3_THAOC</name>
<evidence type="ECO:0000313" key="2">
    <source>
        <dbReference type="EMBL" id="EJK62921.1"/>
    </source>
</evidence>
<proteinExistence type="predicted"/>
<organism evidence="2 3">
    <name type="scientific">Thalassiosira oceanica</name>
    <name type="common">Marine diatom</name>
    <dbReference type="NCBI Taxonomy" id="159749"/>
    <lineage>
        <taxon>Eukaryota</taxon>
        <taxon>Sar</taxon>
        <taxon>Stramenopiles</taxon>
        <taxon>Ochrophyta</taxon>
        <taxon>Bacillariophyta</taxon>
        <taxon>Coscinodiscophyceae</taxon>
        <taxon>Thalassiosirophycidae</taxon>
        <taxon>Thalassiosirales</taxon>
        <taxon>Thalassiosiraceae</taxon>
        <taxon>Thalassiosira</taxon>
    </lineage>
</organism>
<protein>
    <submittedName>
        <fullName evidence="2">Uncharacterized protein</fullName>
    </submittedName>
</protein>
<evidence type="ECO:0000256" key="1">
    <source>
        <dbReference type="SAM" id="MobiDB-lite"/>
    </source>
</evidence>
<reference evidence="2 3" key="1">
    <citation type="journal article" date="2012" name="Genome Biol.">
        <title>Genome and low-iron response of an oceanic diatom adapted to chronic iron limitation.</title>
        <authorList>
            <person name="Lommer M."/>
            <person name="Specht M."/>
            <person name="Roy A.S."/>
            <person name="Kraemer L."/>
            <person name="Andreson R."/>
            <person name="Gutowska M.A."/>
            <person name="Wolf J."/>
            <person name="Bergner S.V."/>
            <person name="Schilhabel M.B."/>
            <person name="Klostermeier U.C."/>
            <person name="Beiko R.G."/>
            <person name="Rosenstiel P."/>
            <person name="Hippler M."/>
            <person name="Laroche J."/>
        </authorList>
    </citation>
    <scope>NUCLEOTIDE SEQUENCE [LARGE SCALE GENOMIC DNA]</scope>
    <source>
        <strain evidence="2 3">CCMP1005</strain>
    </source>
</reference>
<dbReference type="EMBL" id="AGNL01018539">
    <property type="protein sequence ID" value="EJK62921.1"/>
    <property type="molecule type" value="Genomic_DNA"/>
</dbReference>
<gene>
    <name evidence="2" type="ORF">THAOC_16450</name>
</gene>
<feature type="compositionally biased region" description="Gly residues" evidence="1">
    <location>
        <begin position="19"/>
        <end position="34"/>
    </location>
</feature>
<comment type="caution">
    <text evidence="2">The sequence shown here is derived from an EMBL/GenBank/DDBJ whole genome shotgun (WGS) entry which is preliminary data.</text>
</comment>
<sequence>MITGDVGSSLAEASVKGKGSTGDGSGRRVGGGHGGGCCVIAPALHWDWEKRGCKKARFSPGYGRRGLISGVMQVMHKVGWTLLATAGRALTNLAPT</sequence>
<evidence type="ECO:0000313" key="3">
    <source>
        <dbReference type="Proteomes" id="UP000266841"/>
    </source>
</evidence>
<feature type="region of interest" description="Disordered" evidence="1">
    <location>
        <begin position="1"/>
        <end position="34"/>
    </location>
</feature>
<dbReference type="Proteomes" id="UP000266841">
    <property type="component" value="Unassembled WGS sequence"/>
</dbReference>
<accession>K0SPH3</accession>
<dbReference type="AlphaFoldDB" id="K0SPH3"/>